<keyword evidence="2" id="KW-1185">Reference proteome</keyword>
<proteinExistence type="predicted"/>
<organism evidence="1 2">
    <name type="scientific">Streptomyces sanyensis</name>
    <dbReference type="NCBI Taxonomy" id="568869"/>
    <lineage>
        <taxon>Bacteria</taxon>
        <taxon>Bacillati</taxon>
        <taxon>Actinomycetota</taxon>
        <taxon>Actinomycetes</taxon>
        <taxon>Kitasatosporales</taxon>
        <taxon>Streptomycetaceae</taxon>
        <taxon>Streptomyces</taxon>
    </lineage>
</organism>
<name>A0ABP9AVW8_9ACTN</name>
<accession>A0ABP9AVW8</accession>
<reference evidence="2" key="1">
    <citation type="journal article" date="2019" name="Int. J. Syst. Evol. Microbiol.">
        <title>The Global Catalogue of Microorganisms (GCM) 10K type strain sequencing project: providing services to taxonomists for standard genome sequencing and annotation.</title>
        <authorList>
            <consortium name="The Broad Institute Genomics Platform"/>
            <consortium name="The Broad Institute Genome Sequencing Center for Infectious Disease"/>
            <person name="Wu L."/>
            <person name="Ma J."/>
        </authorList>
    </citation>
    <scope>NUCLEOTIDE SEQUENCE [LARGE SCALE GENOMIC DNA]</scope>
    <source>
        <strain evidence="2">JCM 18324</strain>
    </source>
</reference>
<sequence length="72" mass="7879">MWPASRSGNRHITSAVKLSMKTAACIRPWVPIADIAFAESRFPNTVVDPPMGDTVQQALRESDLDPVLSTAR</sequence>
<comment type="caution">
    <text evidence="1">The sequence shown here is derived from an EMBL/GenBank/DDBJ whole genome shotgun (WGS) entry which is preliminary data.</text>
</comment>
<dbReference type="Proteomes" id="UP001501147">
    <property type="component" value="Unassembled WGS sequence"/>
</dbReference>
<evidence type="ECO:0000313" key="2">
    <source>
        <dbReference type="Proteomes" id="UP001501147"/>
    </source>
</evidence>
<gene>
    <name evidence="1" type="ORF">GCM10023329_41890</name>
</gene>
<evidence type="ECO:0000313" key="1">
    <source>
        <dbReference type="EMBL" id="GAA4786659.1"/>
    </source>
</evidence>
<dbReference type="EMBL" id="BAABJV010000012">
    <property type="protein sequence ID" value="GAA4786659.1"/>
    <property type="molecule type" value="Genomic_DNA"/>
</dbReference>
<protein>
    <submittedName>
        <fullName evidence="1">Uncharacterized protein</fullName>
    </submittedName>
</protein>